<comment type="caution">
    <text evidence="2">The sequence shown here is derived from an EMBL/GenBank/DDBJ whole genome shotgun (WGS) entry which is preliminary data.</text>
</comment>
<dbReference type="Proteomes" id="UP000308349">
    <property type="component" value="Unassembled WGS sequence"/>
</dbReference>
<proteinExistence type="predicted"/>
<dbReference type="OrthoDB" id="4553759at2"/>
<evidence type="ECO:0000313" key="4">
    <source>
        <dbReference type="Proteomes" id="UP000308349"/>
    </source>
</evidence>
<gene>
    <name evidence="1" type="ORF">FEK34_19390</name>
    <name evidence="2" type="ORF">FEK35_07710</name>
</gene>
<reference evidence="3 4" key="1">
    <citation type="submission" date="2019-05" db="EMBL/GenBank/DDBJ databases">
        <title>Genomes sequences of two Nocardia cyriacigeorgica environmental isolates, type strains Nocardia asteroides ATCC 19247 and Nocardia cyriacigeorgica DSM 44484.</title>
        <authorList>
            <person name="Vautrin F."/>
            <person name="Bergeron E."/>
            <person name="Dubost A."/>
            <person name="Abrouk D."/>
            <person name="Rodriguez Nava V."/>
            <person name="Pujic P."/>
        </authorList>
    </citation>
    <scope>NUCLEOTIDE SEQUENCE [LARGE SCALE GENOMIC DNA]</scope>
    <source>
        <strain evidence="2 4">EML 1456</strain>
        <strain evidence="1 3">EML 446</strain>
    </source>
</reference>
<dbReference type="AlphaFoldDB" id="A0A2L2JRI6"/>
<evidence type="ECO:0000313" key="2">
    <source>
        <dbReference type="EMBL" id="TLG14283.1"/>
    </source>
</evidence>
<dbReference type="EMBL" id="VBUT01000007">
    <property type="protein sequence ID" value="TLF75922.1"/>
    <property type="molecule type" value="Genomic_DNA"/>
</dbReference>
<evidence type="ECO:0008006" key="5">
    <source>
        <dbReference type="Google" id="ProtNLM"/>
    </source>
</evidence>
<sequence>MQRNDIAALGTAVDNGDLWIDGVLVAEGAHEQCALRYEQLADQVDIQIQQLAAATTLPGFGGFASGDALRRGFEGKATDAIAQLRDYAAAARSLAHTFRAAAAAYRDTDDAVAAATRKVAADA</sequence>
<dbReference type="Proteomes" id="UP000306378">
    <property type="component" value="Unassembled WGS sequence"/>
</dbReference>
<accession>A0A2L2JRI6</accession>
<evidence type="ECO:0000313" key="1">
    <source>
        <dbReference type="EMBL" id="TLF75922.1"/>
    </source>
</evidence>
<name>A0A2L2JRI6_9NOCA</name>
<protein>
    <recommendedName>
        <fullName evidence="5">ESX-1 secretion-associated protein</fullName>
    </recommendedName>
</protein>
<dbReference type="GeneID" id="57069634"/>
<organism evidence="2 4">
    <name type="scientific">Nocardia cyriacigeorgica</name>
    <dbReference type="NCBI Taxonomy" id="135487"/>
    <lineage>
        <taxon>Bacteria</taxon>
        <taxon>Bacillati</taxon>
        <taxon>Actinomycetota</taxon>
        <taxon>Actinomycetes</taxon>
        <taxon>Mycobacteriales</taxon>
        <taxon>Nocardiaceae</taxon>
        <taxon>Nocardia</taxon>
    </lineage>
</organism>
<dbReference type="RefSeq" id="WP_104897988.1">
    <property type="nucleotide sequence ID" value="NZ_CP026746.1"/>
</dbReference>
<evidence type="ECO:0000313" key="3">
    <source>
        <dbReference type="Proteomes" id="UP000306378"/>
    </source>
</evidence>
<dbReference type="EMBL" id="VBUU01000005">
    <property type="protein sequence ID" value="TLG14283.1"/>
    <property type="molecule type" value="Genomic_DNA"/>
</dbReference>